<dbReference type="InterPro" id="IPR005263">
    <property type="entry name" value="DapA"/>
</dbReference>
<dbReference type="PRINTS" id="PR00146">
    <property type="entry name" value="DHPICSNTHASE"/>
</dbReference>
<dbReference type="Gene3D" id="3.20.20.70">
    <property type="entry name" value="Aldolase class I"/>
    <property type="match status" value="1"/>
</dbReference>
<dbReference type="Proteomes" id="UP000289200">
    <property type="component" value="Unassembled WGS sequence"/>
</dbReference>
<dbReference type="EMBL" id="WNKV01000002">
    <property type="protein sequence ID" value="MTW15296.1"/>
    <property type="molecule type" value="Genomic_DNA"/>
</dbReference>
<dbReference type="RefSeq" id="WP_129609090.1">
    <property type="nucleotide sequence ID" value="NZ_UWOC01000141.1"/>
</dbReference>
<dbReference type="EC" id="4.3.3.7" evidence="4"/>
<dbReference type="PANTHER" id="PTHR12128">
    <property type="entry name" value="DIHYDRODIPICOLINATE SYNTHASE"/>
    <property type="match status" value="1"/>
</dbReference>
<evidence type="ECO:0000256" key="8">
    <source>
        <dbReference type="ARBA" id="ARBA00023154"/>
    </source>
</evidence>
<evidence type="ECO:0000313" key="17">
    <source>
        <dbReference type="Proteomes" id="UP000289200"/>
    </source>
</evidence>
<keyword evidence="6" id="KW-0028">Amino-acid biosynthesis</keyword>
<dbReference type="Pfam" id="PF00701">
    <property type="entry name" value="DHDPS"/>
    <property type="match status" value="1"/>
</dbReference>
<protein>
    <recommendedName>
        <fullName evidence="4">4-hydroxy-tetrahydrodipicolinate synthase</fullName>
        <ecNumber evidence="4">4.3.3.7</ecNumber>
    </recommendedName>
</protein>
<evidence type="ECO:0000256" key="4">
    <source>
        <dbReference type="ARBA" id="ARBA00012086"/>
    </source>
</evidence>
<evidence type="ECO:0000256" key="5">
    <source>
        <dbReference type="ARBA" id="ARBA00022490"/>
    </source>
</evidence>
<dbReference type="InterPro" id="IPR002220">
    <property type="entry name" value="DapA-like"/>
</dbReference>
<comment type="pathway">
    <text evidence="2">Amino-acid biosynthesis; L-lysine biosynthesis via DAP pathway; (S)-tetrahydrodipicolinate from L-aspartate: step 3/4.</text>
</comment>
<evidence type="ECO:0000313" key="16">
    <source>
        <dbReference type="EMBL" id="VCU09140.1"/>
    </source>
</evidence>
<evidence type="ECO:0000256" key="14">
    <source>
        <dbReference type="PIRSR" id="PIRSR001365-2"/>
    </source>
</evidence>
<dbReference type="CDD" id="cd00950">
    <property type="entry name" value="DHDPS"/>
    <property type="match status" value="1"/>
</dbReference>
<dbReference type="SUPFAM" id="SSF51569">
    <property type="entry name" value="Aldolase"/>
    <property type="match status" value="1"/>
</dbReference>
<proteinExistence type="inferred from homology"/>
<dbReference type="GO" id="GO:0009089">
    <property type="term" value="P:lysine biosynthetic process via diaminopimelate"/>
    <property type="evidence" value="ECO:0007669"/>
    <property type="project" value="UniProtKB-UniPathway"/>
</dbReference>
<keyword evidence="10" id="KW-0704">Schiff base</keyword>
<keyword evidence="9 12" id="KW-0456">Lyase</keyword>
<feature type="active site" description="Schiff-base intermediate with substrate" evidence="13">
    <location>
        <position position="165"/>
    </location>
</feature>
<dbReference type="PIRSF" id="PIRSF001365">
    <property type="entry name" value="DHDPS"/>
    <property type="match status" value="1"/>
</dbReference>
<dbReference type="AlphaFoldDB" id="A0A3S4F9R8"/>
<comment type="function">
    <text evidence="1">Catalyzes the condensation of (S)-aspartate-beta-semialdehyde [(S)-ASA] and pyruvate to 4-hydroxy-tetrahydrodipicolinate (HTPA).</text>
</comment>
<reference evidence="16" key="1">
    <citation type="submission" date="2018-10" db="EMBL/GenBank/DDBJ databases">
        <authorList>
            <person name="Peiro R."/>
            <person name="Begona"/>
            <person name="Cbmso G."/>
            <person name="Lopez M."/>
            <person name="Gonzalez S."/>
            <person name="Sacristan E."/>
            <person name="Castillo E."/>
        </authorList>
    </citation>
    <scope>NUCLEOTIDE SEQUENCE</scope>
    <source>
        <strain evidence="16">Rhod_genome</strain>
    </source>
</reference>
<dbReference type="PANTHER" id="PTHR12128:SF66">
    <property type="entry name" value="4-HYDROXY-2-OXOGLUTARATE ALDOLASE, MITOCHONDRIAL"/>
    <property type="match status" value="1"/>
</dbReference>
<accession>A0A3S4F9R8</accession>
<dbReference type="GO" id="GO:0019877">
    <property type="term" value="P:diaminopimelate biosynthetic process"/>
    <property type="evidence" value="ECO:0007669"/>
    <property type="project" value="UniProtKB-KW"/>
</dbReference>
<gene>
    <name evidence="16" type="primary">dapA_2</name>
    <name evidence="15" type="ORF">GJ689_03630</name>
    <name evidence="16" type="ORF">RHODGE_RHODGE_02313</name>
</gene>
<evidence type="ECO:0000256" key="11">
    <source>
        <dbReference type="ARBA" id="ARBA00047836"/>
    </source>
</evidence>
<name>A0A3S4F9R8_9BRAD</name>
<dbReference type="Proteomes" id="UP000438991">
    <property type="component" value="Unassembled WGS sequence"/>
</dbReference>
<dbReference type="GO" id="GO:0008840">
    <property type="term" value="F:4-hydroxy-tetrahydrodipicolinate synthase activity"/>
    <property type="evidence" value="ECO:0007669"/>
    <property type="project" value="UniProtKB-EC"/>
</dbReference>
<keyword evidence="7" id="KW-0220">Diaminopimelate biosynthesis</keyword>
<evidence type="ECO:0000256" key="2">
    <source>
        <dbReference type="ARBA" id="ARBA00005120"/>
    </source>
</evidence>
<evidence type="ECO:0000256" key="7">
    <source>
        <dbReference type="ARBA" id="ARBA00022915"/>
    </source>
</evidence>
<keyword evidence="5" id="KW-0963">Cytoplasm</keyword>
<organism evidence="16 17">
    <name type="scientific">Rhodoplanes serenus</name>
    <dbReference type="NCBI Taxonomy" id="200615"/>
    <lineage>
        <taxon>Bacteria</taxon>
        <taxon>Pseudomonadati</taxon>
        <taxon>Pseudomonadota</taxon>
        <taxon>Alphaproteobacteria</taxon>
        <taxon>Hyphomicrobiales</taxon>
        <taxon>Nitrobacteraceae</taxon>
        <taxon>Rhodoplanes</taxon>
    </lineage>
</organism>
<dbReference type="UniPathway" id="UPA00034">
    <property type="reaction ID" value="UER00017"/>
</dbReference>
<sequence length="314" mass="33711">MSRQKLTGSFVALITPFNRDGSVDFAAFRTLLTFHEDNGTAAVLIMGSTGETSMLSPEEKKAIIVETAKMKSARMPIFFGCTGANTEATIAMVKFAKDNGADGAILAAPAYICAPEDDIERFFLEVADATDLPLGIYNNPPRVKSDLHWDHLLRIFKHPNYVVHKESTGRVGQVAQVLAGRPDVSVMCCDSPNLGLVVPTMSLGGHGTANMTGNLAPREIAAISTPWSGWADAERFRETYLRMLPLLHFTYSAINPVAVKSLMKAVGLPAGDLRKPLTGLAAEHLARGVRILAELGLDKTYGYKLPSPAAAVAA</sequence>
<dbReference type="InterPro" id="IPR013785">
    <property type="entry name" value="Aldolase_TIM"/>
</dbReference>
<dbReference type="EMBL" id="UWOC01000141">
    <property type="protein sequence ID" value="VCU09140.1"/>
    <property type="molecule type" value="Genomic_DNA"/>
</dbReference>
<evidence type="ECO:0000313" key="15">
    <source>
        <dbReference type="EMBL" id="MTW15296.1"/>
    </source>
</evidence>
<feature type="binding site" evidence="14">
    <location>
        <position position="49"/>
    </location>
    <ligand>
        <name>pyruvate</name>
        <dbReference type="ChEBI" id="CHEBI:15361"/>
    </ligand>
</feature>
<keyword evidence="17" id="KW-1185">Reference proteome</keyword>
<evidence type="ECO:0000256" key="13">
    <source>
        <dbReference type="PIRSR" id="PIRSR001365-1"/>
    </source>
</evidence>
<evidence type="ECO:0000313" key="18">
    <source>
        <dbReference type="Proteomes" id="UP000438991"/>
    </source>
</evidence>
<reference evidence="15 18" key="3">
    <citation type="submission" date="2019-11" db="EMBL/GenBank/DDBJ databases">
        <title>Whole-genome sequence of Rhodoplanes serenus DSM 18633, type strain.</title>
        <authorList>
            <person name="Kyndt J.A."/>
            <person name="Meyer T.E."/>
        </authorList>
    </citation>
    <scope>NUCLEOTIDE SEQUENCE [LARGE SCALE GENOMIC DNA]</scope>
    <source>
        <strain evidence="15 18">DSM 18633</strain>
    </source>
</reference>
<evidence type="ECO:0000256" key="12">
    <source>
        <dbReference type="PIRNR" id="PIRNR001365"/>
    </source>
</evidence>
<dbReference type="OrthoDB" id="199953at2"/>
<evidence type="ECO:0000256" key="10">
    <source>
        <dbReference type="ARBA" id="ARBA00023270"/>
    </source>
</evidence>
<evidence type="ECO:0000256" key="1">
    <source>
        <dbReference type="ARBA" id="ARBA00003294"/>
    </source>
</evidence>
<comment type="similarity">
    <text evidence="3 12">Belongs to the DapA family.</text>
</comment>
<comment type="caution">
    <text evidence="16">The sequence shown here is derived from an EMBL/GenBank/DDBJ whole genome shotgun (WGS) entry which is preliminary data.</text>
</comment>
<evidence type="ECO:0000256" key="6">
    <source>
        <dbReference type="ARBA" id="ARBA00022605"/>
    </source>
</evidence>
<evidence type="ECO:0000256" key="9">
    <source>
        <dbReference type="ARBA" id="ARBA00023239"/>
    </source>
</evidence>
<feature type="active site" description="Proton donor/acceptor" evidence="13">
    <location>
        <position position="137"/>
    </location>
</feature>
<evidence type="ECO:0000256" key="3">
    <source>
        <dbReference type="ARBA" id="ARBA00007592"/>
    </source>
</evidence>
<reference evidence="17" key="2">
    <citation type="submission" date="2018-10" db="EMBL/GenBank/DDBJ databases">
        <authorList>
            <person name="Peiro R."/>
            <person name="Begona"/>
            <person name="Cbmso G."/>
            <person name="Lopez M."/>
            <person name="Gonzalez S."/>
            <person name="Sacristan E."/>
            <person name="Castillo E."/>
        </authorList>
    </citation>
    <scope>NUCLEOTIDE SEQUENCE [LARGE SCALE GENOMIC DNA]</scope>
</reference>
<dbReference type="SMART" id="SM01130">
    <property type="entry name" value="DHDPS"/>
    <property type="match status" value="1"/>
</dbReference>
<comment type="catalytic activity">
    <reaction evidence="11">
        <text>L-aspartate 4-semialdehyde + pyruvate = (2S,4S)-4-hydroxy-2,3,4,5-tetrahydrodipicolinate + H2O + H(+)</text>
        <dbReference type="Rhea" id="RHEA:34171"/>
        <dbReference type="ChEBI" id="CHEBI:15361"/>
        <dbReference type="ChEBI" id="CHEBI:15377"/>
        <dbReference type="ChEBI" id="CHEBI:15378"/>
        <dbReference type="ChEBI" id="CHEBI:67139"/>
        <dbReference type="ChEBI" id="CHEBI:537519"/>
        <dbReference type="EC" id="4.3.3.7"/>
    </reaction>
</comment>
<keyword evidence="8" id="KW-0457">Lysine biosynthesis</keyword>